<accession>A0A132AK88</accession>
<dbReference type="AlphaFoldDB" id="A0A132AK88"/>
<sequence length="190" mass="22035">MSRHGHAENDQLKSNLENQLDRLIAQLADLESNKDDLDPDEYQETKNETIEQMKEFNETLAKLKSGDMTLVDEIGSLQFAIQVAISDAFKTPEVIKLFARKEPAHLRLKLSEFAQEKQCIHYLCFHFKIERNHKIGSLSKESFLQQKTEILCALKKLNDKLSDEEITFLKNYISAPLKEFIEIKDYDDIS</sequence>
<comment type="caution">
    <text evidence="3">The sequence shown here is derived from an EMBL/GenBank/DDBJ whole genome shotgun (WGS) entry which is preliminary data.</text>
</comment>
<reference evidence="3 4" key="1">
    <citation type="journal article" date="2015" name="Parasit. Vectors">
        <title>Draft genome of the scabies mite.</title>
        <authorList>
            <person name="Rider S.D.Jr."/>
            <person name="Morgan M.S."/>
            <person name="Arlian L.G."/>
        </authorList>
    </citation>
    <scope>NUCLEOTIDE SEQUENCE [LARGE SCALE GENOMIC DNA]</scope>
    <source>
        <strain evidence="3">Arlian Lab</strain>
    </source>
</reference>
<dbReference type="PANTHER" id="PTHR16505:SF8">
    <property type="entry name" value="PROTEIN LZIC"/>
    <property type="match status" value="1"/>
</dbReference>
<name>A0A132AK88_SARSC</name>
<dbReference type="OrthoDB" id="10262856at2759"/>
<dbReference type="InterPro" id="IPR036911">
    <property type="entry name" value="ICAT_sf"/>
</dbReference>
<dbReference type="Proteomes" id="UP000616769">
    <property type="component" value="Unassembled WGS sequence"/>
</dbReference>
<gene>
    <name evidence="3" type="ORF">QR98_0098190</name>
</gene>
<dbReference type="InterPro" id="IPR009428">
    <property type="entry name" value="ICAT_dom"/>
</dbReference>
<comment type="similarity">
    <text evidence="1">Belongs to the CTNNBIP1 family.</text>
</comment>
<dbReference type="GO" id="GO:0008013">
    <property type="term" value="F:beta-catenin binding"/>
    <property type="evidence" value="ECO:0007669"/>
    <property type="project" value="InterPro"/>
</dbReference>
<dbReference type="EMBL" id="JXLN01016764">
    <property type="protein sequence ID" value="KPM11249.1"/>
    <property type="molecule type" value="Genomic_DNA"/>
</dbReference>
<evidence type="ECO:0000313" key="4">
    <source>
        <dbReference type="Proteomes" id="UP000616769"/>
    </source>
</evidence>
<dbReference type="VEuPathDB" id="VectorBase:SSCA004308"/>
<evidence type="ECO:0000256" key="1">
    <source>
        <dbReference type="ARBA" id="ARBA00006505"/>
    </source>
</evidence>
<evidence type="ECO:0000313" key="3">
    <source>
        <dbReference type="EMBL" id="KPM11249.1"/>
    </source>
</evidence>
<organism evidence="3 4">
    <name type="scientific">Sarcoptes scabiei</name>
    <name type="common">Itch mite</name>
    <name type="synonym">Acarus scabiei</name>
    <dbReference type="NCBI Taxonomy" id="52283"/>
    <lineage>
        <taxon>Eukaryota</taxon>
        <taxon>Metazoa</taxon>
        <taxon>Ecdysozoa</taxon>
        <taxon>Arthropoda</taxon>
        <taxon>Chelicerata</taxon>
        <taxon>Arachnida</taxon>
        <taxon>Acari</taxon>
        <taxon>Acariformes</taxon>
        <taxon>Sarcoptiformes</taxon>
        <taxon>Astigmata</taxon>
        <taxon>Psoroptidia</taxon>
        <taxon>Sarcoptoidea</taxon>
        <taxon>Sarcoptidae</taxon>
        <taxon>Sarcoptinae</taxon>
        <taxon>Sarcoptes</taxon>
    </lineage>
</organism>
<dbReference type="InterPro" id="IPR040065">
    <property type="entry name" value="LZIC"/>
</dbReference>
<proteinExistence type="inferred from homology"/>
<evidence type="ECO:0000259" key="2">
    <source>
        <dbReference type="Pfam" id="PF06384"/>
    </source>
</evidence>
<protein>
    <submittedName>
        <fullName evidence="3">LZIC-like protein</fullName>
    </submittedName>
</protein>
<feature type="domain" description="Beta-catenin-interacting ICAT" evidence="2">
    <location>
        <begin position="129"/>
        <end position="184"/>
    </location>
</feature>
<dbReference type="Gene3D" id="1.10.10.490">
    <property type="entry name" value="Beta-catenin-interacting ICAT"/>
    <property type="match status" value="1"/>
</dbReference>
<dbReference type="PANTHER" id="PTHR16505">
    <property type="entry name" value="PROTEIN LZIC"/>
    <property type="match status" value="1"/>
</dbReference>
<dbReference type="Pfam" id="PF06384">
    <property type="entry name" value="ICAT"/>
    <property type="match status" value="1"/>
</dbReference>
<dbReference type="SUPFAM" id="SSF81730">
    <property type="entry name" value="beta-catenin-interacting protein ICAT"/>
    <property type="match status" value="1"/>
</dbReference>